<evidence type="ECO:0000256" key="8">
    <source>
        <dbReference type="ARBA" id="ARBA00023125"/>
    </source>
</evidence>
<keyword evidence="4" id="KW-0479">Metal-binding</keyword>
<proteinExistence type="inferred from homology"/>
<protein>
    <submittedName>
        <fullName evidence="13">Zic family member 5</fullName>
    </submittedName>
</protein>
<feature type="compositionally biased region" description="Pro residues" evidence="11">
    <location>
        <begin position="174"/>
        <end position="183"/>
    </location>
</feature>
<dbReference type="InterPro" id="IPR056436">
    <property type="entry name" value="Znf-C2H2_ZIC1-5/GLI1-3-like"/>
</dbReference>
<dbReference type="SUPFAM" id="SSF57667">
    <property type="entry name" value="beta-beta-alpha zinc fingers"/>
    <property type="match status" value="1"/>
</dbReference>
<feature type="compositionally biased region" description="Basic residues" evidence="11">
    <location>
        <begin position="1"/>
        <end position="10"/>
    </location>
</feature>
<accession>A0A8C3CMK4</accession>
<comment type="similarity">
    <text evidence="2">Belongs to the GLI C2H2-type zinc-finger protein family.</text>
</comment>
<feature type="compositionally biased region" description="Low complexity" evidence="11">
    <location>
        <begin position="585"/>
        <end position="594"/>
    </location>
</feature>
<dbReference type="InterPro" id="IPR036236">
    <property type="entry name" value="Znf_C2H2_sf"/>
</dbReference>
<evidence type="ECO:0000259" key="12">
    <source>
        <dbReference type="PROSITE" id="PS50157"/>
    </source>
</evidence>
<dbReference type="GO" id="GO:0008270">
    <property type="term" value="F:zinc ion binding"/>
    <property type="evidence" value="ECO:0007669"/>
    <property type="project" value="UniProtKB-KW"/>
</dbReference>
<keyword evidence="7" id="KW-0862">Zinc</keyword>
<feature type="domain" description="C2H2-type" evidence="12">
    <location>
        <begin position="377"/>
        <end position="406"/>
    </location>
</feature>
<evidence type="ECO:0000256" key="4">
    <source>
        <dbReference type="ARBA" id="ARBA00022723"/>
    </source>
</evidence>
<dbReference type="GO" id="GO:0000978">
    <property type="term" value="F:RNA polymerase II cis-regulatory region sequence-specific DNA binding"/>
    <property type="evidence" value="ECO:0007669"/>
    <property type="project" value="TreeGrafter"/>
</dbReference>
<keyword evidence="8" id="KW-0238">DNA-binding</keyword>
<evidence type="ECO:0000256" key="11">
    <source>
        <dbReference type="SAM" id="MobiDB-lite"/>
    </source>
</evidence>
<organism evidence="13 14">
    <name type="scientific">Cairina moschata</name>
    <name type="common">Muscovy duck</name>
    <dbReference type="NCBI Taxonomy" id="8855"/>
    <lineage>
        <taxon>Eukaryota</taxon>
        <taxon>Metazoa</taxon>
        <taxon>Chordata</taxon>
        <taxon>Craniata</taxon>
        <taxon>Vertebrata</taxon>
        <taxon>Euteleostomi</taxon>
        <taxon>Archelosauria</taxon>
        <taxon>Archosauria</taxon>
        <taxon>Dinosauria</taxon>
        <taxon>Saurischia</taxon>
        <taxon>Theropoda</taxon>
        <taxon>Coelurosauria</taxon>
        <taxon>Aves</taxon>
        <taxon>Neognathae</taxon>
        <taxon>Galloanserae</taxon>
        <taxon>Anseriformes</taxon>
        <taxon>Anatidae</taxon>
        <taxon>Anatinae</taxon>
        <taxon>Cairina</taxon>
    </lineage>
</organism>
<keyword evidence="3" id="KW-0217">Developmental protein</keyword>
<dbReference type="Gene3D" id="3.30.160.60">
    <property type="entry name" value="Classic Zinc Finger"/>
    <property type="match status" value="2"/>
</dbReference>
<feature type="region of interest" description="Disordered" evidence="11">
    <location>
        <begin position="1"/>
        <end position="26"/>
    </location>
</feature>
<dbReference type="Proteomes" id="UP000694556">
    <property type="component" value="Chromosome 1"/>
</dbReference>
<dbReference type="PROSITE" id="PS50157">
    <property type="entry name" value="ZINC_FINGER_C2H2_2"/>
    <property type="match status" value="2"/>
</dbReference>
<dbReference type="FunFam" id="3.30.160.60:FF:001330">
    <property type="entry name" value="Zinc finger protein ZIC 4"/>
    <property type="match status" value="1"/>
</dbReference>
<dbReference type="SMART" id="SM00355">
    <property type="entry name" value="ZnF_C2H2"/>
    <property type="match status" value="3"/>
</dbReference>
<name>A0A8C3CMK4_CAIMO</name>
<evidence type="ECO:0000256" key="6">
    <source>
        <dbReference type="ARBA" id="ARBA00022771"/>
    </source>
</evidence>
<feature type="compositionally biased region" description="Low complexity" evidence="11">
    <location>
        <begin position="456"/>
        <end position="476"/>
    </location>
</feature>
<evidence type="ECO:0000256" key="10">
    <source>
        <dbReference type="PROSITE-ProRule" id="PRU00042"/>
    </source>
</evidence>
<keyword evidence="5" id="KW-0677">Repeat</keyword>
<dbReference type="GO" id="GO:0005634">
    <property type="term" value="C:nucleus"/>
    <property type="evidence" value="ECO:0007669"/>
    <property type="project" value="UniProtKB-SubCell"/>
</dbReference>
<dbReference type="InterPro" id="IPR041643">
    <property type="entry name" value="Znf_ZIC"/>
</dbReference>
<comment type="subcellular location">
    <subcellularLocation>
        <location evidence="1">Nucleus</location>
    </subcellularLocation>
</comment>
<dbReference type="PANTHER" id="PTHR45718:SF4">
    <property type="entry name" value="TRANSCRIPTIONAL ACTIVATOR CUBITUS INTERRUPTUS"/>
    <property type="match status" value="1"/>
</dbReference>
<evidence type="ECO:0000313" key="13">
    <source>
        <dbReference type="Ensembl" id="ENSCMMP00000021282.1"/>
    </source>
</evidence>
<dbReference type="Pfam" id="PF18366">
    <property type="entry name" value="zf_ZIC"/>
    <property type="match status" value="1"/>
</dbReference>
<dbReference type="PROSITE" id="PS00028">
    <property type="entry name" value="ZINC_FINGER_C2H2_1"/>
    <property type="match status" value="1"/>
</dbReference>
<dbReference type="FunFam" id="3.30.160.60:FF:000035">
    <property type="entry name" value="Zinc finger protein ZIC 1"/>
    <property type="match status" value="1"/>
</dbReference>
<evidence type="ECO:0000256" key="5">
    <source>
        <dbReference type="ARBA" id="ARBA00022737"/>
    </source>
</evidence>
<feature type="domain" description="C2H2-type" evidence="12">
    <location>
        <begin position="349"/>
        <end position="376"/>
    </location>
</feature>
<dbReference type="InterPro" id="IPR043359">
    <property type="entry name" value="GLI-like"/>
</dbReference>
<feature type="region of interest" description="Disordered" evidence="11">
    <location>
        <begin position="446"/>
        <end position="621"/>
    </location>
</feature>
<reference evidence="13" key="1">
    <citation type="submission" date="2018-09" db="EMBL/GenBank/DDBJ databases">
        <title>Common duck and Muscovy duck high density SNP chip.</title>
        <authorList>
            <person name="Vignal A."/>
            <person name="Thebault N."/>
            <person name="Warren W.C."/>
        </authorList>
    </citation>
    <scope>NUCLEOTIDE SEQUENCE [LARGE SCALE GENOMIC DNA]</scope>
</reference>
<feature type="region of interest" description="Disordered" evidence="11">
    <location>
        <begin position="160"/>
        <end position="223"/>
    </location>
</feature>
<keyword evidence="9" id="KW-0539">Nucleus</keyword>
<reference evidence="13" key="3">
    <citation type="submission" date="2025-09" db="UniProtKB">
        <authorList>
            <consortium name="Ensembl"/>
        </authorList>
    </citation>
    <scope>IDENTIFICATION</scope>
</reference>
<evidence type="ECO:0000256" key="9">
    <source>
        <dbReference type="ARBA" id="ARBA00023242"/>
    </source>
</evidence>
<feature type="compositionally biased region" description="Low complexity" evidence="11">
    <location>
        <begin position="498"/>
        <end position="511"/>
    </location>
</feature>
<dbReference type="Pfam" id="PF23561">
    <property type="entry name" value="zf-C2H2_15"/>
    <property type="match status" value="1"/>
</dbReference>
<dbReference type="Pfam" id="PF00096">
    <property type="entry name" value="zf-C2H2"/>
    <property type="match status" value="1"/>
</dbReference>
<feature type="compositionally biased region" description="Pro residues" evidence="11">
    <location>
        <begin position="573"/>
        <end position="584"/>
    </location>
</feature>
<evidence type="ECO:0000256" key="1">
    <source>
        <dbReference type="ARBA" id="ARBA00004123"/>
    </source>
</evidence>
<evidence type="ECO:0000256" key="2">
    <source>
        <dbReference type="ARBA" id="ARBA00010831"/>
    </source>
</evidence>
<dbReference type="PANTHER" id="PTHR45718">
    <property type="entry name" value="TRANSCRIPTIONAL ACTIVATOR CUBITUS INTERRUPTUS"/>
    <property type="match status" value="1"/>
</dbReference>
<evidence type="ECO:0000256" key="7">
    <source>
        <dbReference type="ARBA" id="ARBA00022833"/>
    </source>
</evidence>
<dbReference type="InterPro" id="IPR013087">
    <property type="entry name" value="Znf_C2H2_type"/>
</dbReference>
<keyword evidence="6 10" id="KW-0863">Zinc-finger</keyword>
<reference evidence="13" key="2">
    <citation type="submission" date="2025-08" db="UniProtKB">
        <authorList>
            <consortium name="Ensembl"/>
        </authorList>
    </citation>
    <scope>IDENTIFICATION</scope>
</reference>
<feature type="compositionally biased region" description="Pro residues" evidence="11">
    <location>
        <begin position="477"/>
        <end position="486"/>
    </location>
</feature>
<dbReference type="Ensembl" id="ENSCMMT00000023311.1">
    <property type="protein sequence ID" value="ENSCMMP00000021282.1"/>
    <property type="gene ID" value="ENSCMMG00000013394.1"/>
</dbReference>
<dbReference type="GO" id="GO:0000981">
    <property type="term" value="F:DNA-binding transcription factor activity, RNA polymerase II-specific"/>
    <property type="evidence" value="ECO:0007669"/>
    <property type="project" value="TreeGrafter"/>
</dbReference>
<sequence length="638" mass="65236">MFLKAGRGKKITPGGVDGPGCVGMEPPLSKRSPALRLADLAAAQPHPHQHMTGFPGLGTHHGHPHHAAHLHPGDAGGDPGGALPPLGPEHMAQPAAALKLAPEALTAAAAAAAAAFSAPSAAAAAAAASAAVYAPPAAALPGYPSGGAAARDFLLRRDPQSSAQGAVGEQHPPAGSPHLPPPHGVFVPPAAGAYGSPDGAHAAAFPPPPPPPVSGERQPPLNGQLRLGLAAGELYGRAEAHYGAAAAASALQGYGPVGLGLAAAGHGQPPPPHGPHGQPHVGAAAGAFLRYMRQPIKQELICKWIEREAPAGGRKPCSKTFGTMQELVSHVTVEHVGGPEQSSHVCYWEECPREGKPFKAKYKLINHIRVHTGEKPFPCPFPGCGKVFARSENLKIHKRTHTGGYSPAPPGLPSPPRCWFFFFFFFFFPLSPLFSSSPTYRRPCDSPIHKYRRPPAGRAHTATHGHADGQADTPTDTRPPPFPTPPLRRRQRSPHPLGPAARPRPAGAPGAEPEEAGTRRAHVGGAAGLAAPQPPGPGTPPWGRCHGSGEQREDGGPASPPFCDGGGAGTPPSGVPPLPEPLPPRSRSGCAAAGGCCCPPPEDPKGKRGKQPRLAAGSCGRRAAGLPGAALRWVSGGA</sequence>
<evidence type="ECO:0000256" key="3">
    <source>
        <dbReference type="ARBA" id="ARBA00022473"/>
    </source>
</evidence>
<evidence type="ECO:0000313" key="14">
    <source>
        <dbReference type="Proteomes" id="UP000694556"/>
    </source>
</evidence>
<dbReference type="AlphaFoldDB" id="A0A8C3CMK4"/>
<keyword evidence="14" id="KW-1185">Reference proteome</keyword>